<dbReference type="InterPro" id="IPR036844">
    <property type="entry name" value="Hint_dom_sf"/>
</dbReference>
<reference evidence="2 3" key="1">
    <citation type="submission" date="2023-09" db="EMBL/GenBank/DDBJ databases">
        <title>Thioclava shenzhenensis sp. nov., a multidrug resistant bacteria-antagonizing species isolated from coastal seawater.</title>
        <authorList>
            <person name="Long M."/>
        </authorList>
    </citation>
    <scope>NUCLEOTIDE SEQUENCE [LARGE SCALE GENOMIC DNA]</scope>
    <source>
        <strain evidence="2 3">FTW29</strain>
    </source>
</reference>
<dbReference type="Proteomes" id="UP001623290">
    <property type="component" value="Chromosome"/>
</dbReference>
<dbReference type="EMBL" id="CP135443">
    <property type="protein sequence ID" value="WRY34051.1"/>
    <property type="molecule type" value="Genomic_DNA"/>
</dbReference>
<dbReference type="Pfam" id="PF13403">
    <property type="entry name" value="Hint_2"/>
    <property type="match status" value="1"/>
</dbReference>
<evidence type="ECO:0000259" key="1">
    <source>
        <dbReference type="Pfam" id="PF13403"/>
    </source>
</evidence>
<feature type="domain" description="Hedgehog/Intein (Hint)" evidence="1">
    <location>
        <begin position="147"/>
        <end position="282"/>
    </location>
</feature>
<dbReference type="RefSeq" id="WP_406721070.1">
    <property type="nucleotide sequence ID" value="NZ_CP135443.1"/>
</dbReference>
<name>A0ABZ1E2K6_9RHOB</name>
<evidence type="ECO:0000313" key="2">
    <source>
        <dbReference type="EMBL" id="WRY34051.1"/>
    </source>
</evidence>
<proteinExistence type="predicted"/>
<dbReference type="SUPFAM" id="SSF51294">
    <property type="entry name" value="Hedgehog/intein (Hint) domain"/>
    <property type="match status" value="1"/>
</dbReference>
<evidence type="ECO:0000313" key="3">
    <source>
        <dbReference type="Proteomes" id="UP001623290"/>
    </source>
</evidence>
<gene>
    <name evidence="2" type="ORF">RPE78_01795</name>
</gene>
<organism evidence="2 3">
    <name type="scientific">Thioclava litoralis</name>
    <dbReference type="NCBI Taxonomy" id="3076557"/>
    <lineage>
        <taxon>Bacteria</taxon>
        <taxon>Pseudomonadati</taxon>
        <taxon>Pseudomonadota</taxon>
        <taxon>Alphaproteobacteria</taxon>
        <taxon>Rhodobacterales</taxon>
        <taxon>Paracoccaceae</taxon>
        <taxon>Thioclava</taxon>
    </lineage>
</organism>
<accession>A0ABZ1E2K6</accession>
<keyword evidence="3" id="KW-1185">Reference proteome</keyword>
<sequence length="330" mass="35465">MPTFGAWQISDLVITGPDPFASNATAETDAPGATSFVISPSADLQLVDLVDDDASFEDADGGQALAAATTFDGVAWDAGDGVETEYSYIIRPSGSSDPADNITIYVLEYQGQVHGIASTERLFAGQSYDIVGIDSNDPVIAYSAMAICFAAGSLVATKQGPVPVEKLREGMRIQTVDNGYRPLEWAGRWLVNGRGANAPVRFETGVIGNTRPLFLSGRHRVLMRPERGPLQGEEILVAARALVGQPGITRAECDRIQWVHLLFERHEVVFAEDARTESLLPGPAALSCVGPETARYLQATREADPFGMLPARPIVPTGKAQRMLRLPQRA</sequence>
<protein>
    <submittedName>
        <fullName evidence="2">Hint domain-containing protein</fullName>
    </submittedName>
</protein>
<dbReference type="InterPro" id="IPR028992">
    <property type="entry name" value="Hedgehog/Intein_dom"/>
</dbReference>